<comment type="function">
    <text evidence="6">Ligates lysine onto the cytidine present at position 34 of the AUA codon-specific tRNA(Ile) that contains the anticodon CAU, in an ATP-dependent manner. Cytidine is converted to lysidine, thus changing the amino acid specificity of the tRNA from methionine to isoleucine.</text>
</comment>
<dbReference type="GO" id="GO:0005737">
    <property type="term" value="C:cytoplasm"/>
    <property type="evidence" value="ECO:0007669"/>
    <property type="project" value="UniProtKB-SubCell"/>
</dbReference>
<keyword evidence="9" id="KW-1185">Reference proteome</keyword>
<reference evidence="8" key="1">
    <citation type="journal article" date="2014" name="Int. J. Syst. Evol. Microbiol.">
        <title>Complete genome sequence of Corynebacterium casei LMG S-19264T (=DSM 44701T), isolated from a smear-ripened cheese.</title>
        <authorList>
            <consortium name="US DOE Joint Genome Institute (JGI-PGF)"/>
            <person name="Walter F."/>
            <person name="Albersmeier A."/>
            <person name="Kalinowski J."/>
            <person name="Ruckert C."/>
        </authorList>
    </citation>
    <scope>NUCLEOTIDE SEQUENCE</scope>
    <source>
        <strain evidence="8">VKM B-2222</strain>
    </source>
</reference>
<evidence type="ECO:0000256" key="3">
    <source>
        <dbReference type="ARBA" id="ARBA00022741"/>
    </source>
</evidence>
<feature type="domain" description="tRNA(Ile)-lysidine/2-thiocytidine synthase N-terminal" evidence="7">
    <location>
        <begin position="26"/>
        <end position="200"/>
    </location>
</feature>
<protein>
    <recommendedName>
        <fullName evidence="6">tRNA(Ile)-lysidine synthase</fullName>
        <ecNumber evidence="6">6.3.4.19</ecNumber>
    </recommendedName>
    <alternativeName>
        <fullName evidence="6">tRNA(Ile)-2-lysyl-cytidine synthase</fullName>
    </alternativeName>
    <alternativeName>
        <fullName evidence="6">tRNA(Ile)-lysidine synthetase</fullName>
    </alternativeName>
</protein>
<evidence type="ECO:0000256" key="6">
    <source>
        <dbReference type="HAMAP-Rule" id="MF_01161"/>
    </source>
</evidence>
<sequence length="411" mass="44345">MAAEPATVEPLVHTVLDRLAGEHQAIGIALSGGGDSMALMHLAHGWGRRPLFAATVDHGLRAASADEAQQAGLAAASLGISHETLHWTYGGDGNLMAAAREGRLRLLSDWARRRGLSAVLLGHTLNDQAETLLMRLNRGAGVDGLSAMAPVREAMGVTWLRPLLEVSRADLRQWLRGRGISWADDPSNENEDYERVRVRKAIAALDLPMRQIARSAANLSMAREALCDFAARLSEGAFSRAGSLALPLDTFRGAPVEIRRRLLVAGLRFVSGAGYPPRGEPVLHALEALADGARLTLDGVILQPRDGFLLMIREPAAARRSPPVEGEGAIWDRRWQIKGLEPGQQVRALGHEPLPDLEWRALGLTRDEAAATPGIWAGRNLAAAPALQPDIKLTAQPLRGLGEFRALLYTH</sequence>
<dbReference type="EC" id="6.3.4.19" evidence="6"/>
<dbReference type="RefSeq" id="WP_271179893.1">
    <property type="nucleotide sequence ID" value="NZ_BSFH01000031.1"/>
</dbReference>
<comment type="catalytic activity">
    <reaction evidence="5 6">
        <text>cytidine(34) in tRNA(Ile2) + L-lysine + ATP = lysidine(34) in tRNA(Ile2) + AMP + diphosphate + H(+)</text>
        <dbReference type="Rhea" id="RHEA:43744"/>
        <dbReference type="Rhea" id="RHEA-COMP:10625"/>
        <dbReference type="Rhea" id="RHEA-COMP:10670"/>
        <dbReference type="ChEBI" id="CHEBI:15378"/>
        <dbReference type="ChEBI" id="CHEBI:30616"/>
        <dbReference type="ChEBI" id="CHEBI:32551"/>
        <dbReference type="ChEBI" id="CHEBI:33019"/>
        <dbReference type="ChEBI" id="CHEBI:82748"/>
        <dbReference type="ChEBI" id="CHEBI:83665"/>
        <dbReference type="ChEBI" id="CHEBI:456215"/>
        <dbReference type="EC" id="6.3.4.19"/>
    </reaction>
</comment>
<dbReference type="CDD" id="cd01992">
    <property type="entry name" value="TilS_N"/>
    <property type="match status" value="1"/>
</dbReference>
<dbReference type="EMBL" id="BSFH01000031">
    <property type="protein sequence ID" value="GLK64925.1"/>
    <property type="molecule type" value="Genomic_DNA"/>
</dbReference>
<dbReference type="NCBIfam" id="TIGR02432">
    <property type="entry name" value="lysidine_TilS_N"/>
    <property type="match status" value="1"/>
</dbReference>
<dbReference type="GO" id="GO:0006400">
    <property type="term" value="P:tRNA modification"/>
    <property type="evidence" value="ECO:0007669"/>
    <property type="project" value="UniProtKB-UniRule"/>
</dbReference>
<comment type="subcellular location">
    <subcellularLocation>
        <location evidence="6">Cytoplasm</location>
    </subcellularLocation>
</comment>
<dbReference type="GO" id="GO:0005524">
    <property type="term" value="F:ATP binding"/>
    <property type="evidence" value="ECO:0007669"/>
    <property type="project" value="UniProtKB-UniRule"/>
</dbReference>
<evidence type="ECO:0000259" key="7">
    <source>
        <dbReference type="Pfam" id="PF01171"/>
    </source>
</evidence>
<dbReference type="Pfam" id="PF01171">
    <property type="entry name" value="ATP_bind_3"/>
    <property type="match status" value="1"/>
</dbReference>
<dbReference type="PANTHER" id="PTHR43033">
    <property type="entry name" value="TRNA(ILE)-LYSIDINE SYNTHASE-RELATED"/>
    <property type="match status" value="1"/>
</dbReference>
<evidence type="ECO:0000313" key="9">
    <source>
        <dbReference type="Proteomes" id="UP001143349"/>
    </source>
</evidence>
<evidence type="ECO:0000256" key="5">
    <source>
        <dbReference type="ARBA" id="ARBA00048539"/>
    </source>
</evidence>
<dbReference type="InterPro" id="IPR014729">
    <property type="entry name" value="Rossmann-like_a/b/a_fold"/>
</dbReference>
<reference evidence="8" key="2">
    <citation type="submission" date="2023-01" db="EMBL/GenBank/DDBJ databases">
        <authorList>
            <person name="Sun Q."/>
            <person name="Evtushenko L."/>
        </authorList>
    </citation>
    <scope>NUCLEOTIDE SEQUENCE</scope>
    <source>
        <strain evidence="8">VKM B-2222</strain>
    </source>
</reference>
<comment type="domain">
    <text evidence="6">The N-terminal region contains the highly conserved SGGXDS motif, predicted to be a P-loop motif involved in ATP binding.</text>
</comment>
<evidence type="ECO:0000256" key="1">
    <source>
        <dbReference type="ARBA" id="ARBA00022598"/>
    </source>
</evidence>
<dbReference type="PANTHER" id="PTHR43033:SF1">
    <property type="entry name" value="TRNA(ILE)-LYSIDINE SYNTHASE-RELATED"/>
    <property type="match status" value="1"/>
</dbReference>
<dbReference type="AlphaFoldDB" id="A0AAD3P0V7"/>
<dbReference type="GO" id="GO:0032267">
    <property type="term" value="F:tRNA(Ile)-lysidine synthase activity"/>
    <property type="evidence" value="ECO:0007669"/>
    <property type="project" value="UniProtKB-EC"/>
</dbReference>
<evidence type="ECO:0000256" key="2">
    <source>
        <dbReference type="ARBA" id="ARBA00022694"/>
    </source>
</evidence>
<dbReference type="HAMAP" id="MF_01161">
    <property type="entry name" value="tRNA_Ile_lys_synt"/>
    <property type="match status" value="1"/>
</dbReference>
<dbReference type="Proteomes" id="UP001143349">
    <property type="component" value="Unassembled WGS sequence"/>
</dbReference>
<keyword evidence="3 6" id="KW-0547">Nucleotide-binding</keyword>
<keyword evidence="4 6" id="KW-0067">ATP-binding</keyword>
<comment type="caution">
    <text evidence="8">The sequence shown here is derived from an EMBL/GenBank/DDBJ whole genome shotgun (WGS) entry which is preliminary data.</text>
</comment>
<gene>
    <name evidence="6 8" type="primary">tilS</name>
    <name evidence="8" type="ORF">GCM10017635_23960</name>
</gene>
<name>A0AAD3P0V7_9RHOB</name>
<evidence type="ECO:0000313" key="8">
    <source>
        <dbReference type="EMBL" id="GLK64925.1"/>
    </source>
</evidence>
<feature type="binding site" evidence="6">
    <location>
        <begin position="31"/>
        <end position="36"/>
    </location>
    <ligand>
        <name>ATP</name>
        <dbReference type="ChEBI" id="CHEBI:30616"/>
    </ligand>
</feature>
<dbReference type="InterPro" id="IPR012094">
    <property type="entry name" value="tRNA_Ile_lys_synt"/>
</dbReference>
<dbReference type="SUPFAM" id="SSF52402">
    <property type="entry name" value="Adenine nucleotide alpha hydrolases-like"/>
    <property type="match status" value="1"/>
</dbReference>
<dbReference type="InterPro" id="IPR011063">
    <property type="entry name" value="TilS/TtcA_N"/>
</dbReference>
<dbReference type="InterPro" id="IPR012795">
    <property type="entry name" value="tRNA_Ile_lys_synt_N"/>
</dbReference>
<keyword evidence="2 6" id="KW-0819">tRNA processing</keyword>
<proteinExistence type="inferred from homology"/>
<accession>A0AAD3P0V7</accession>
<evidence type="ECO:0000256" key="4">
    <source>
        <dbReference type="ARBA" id="ARBA00022840"/>
    </source>
</evidence>
<organism evidence="8 9">
    <name type="scientific">Paracoccus kondratievae</name>
    <dbReference type="NCBI Taxonomy" id="135740"/>
    <lineage>
        <taxon>Bacteria</taxon>
        <taxon>Pseudomonadati</taxon>
        <taxon>Pseudomonadota</taxon>
        <taxon>Alphaproteobacteria</taxon>
        <taxon>Rhodobacterales</taxon>
        <taxon>Paracoccaceae</taxon>
        <taxon>Paracoccus</taxon>
    </lineage>
</organism>
<comment type="similarity">
    <text evidence="6">Belongs to the tRNA(Ile)-lysidine synthase family.</text>
</comment>
<dbReference type="Gene3D" id="3.40.50.620">
    <property type="entry name" value="HUPs"/>
    <property type="match status" value="1"/>
</dbReference>
<keyword evidence="1 6" id="KW-0436">Ligase</keyword>
<keyword evidence="6" id="KW-0963">Cytoplasm</keyword>